<comment type="caution">
    <text evidence="1">The sequence shown here is derived from an EMBL/GenBank/DDBJ whole genome shotgun (WGS) entry which is preliminary data.</text>
</comment>
<organism evidence="1 2">
    <name type="scientific">Paramecium primaurelia</name>
    <dbReference type="NCBI Taxonomy" id="5886"/>
    <lineage>
        <taxon>Eukaryota</taxon>
        <taxon>Sar</taxon>
        <taxon>Alveolata</taxon>
        <taxon>Ciliophora</taxon>
        <taxon>Intramacronucleata</taxon>
        <taxon>Oligohymenophorea</taxon>
        <taxon>Peniculida</taxon>
        <taxon>Parameciidae</taxon>
        <taxon>Paramecium</taxon>
    </lineage>
</organism>
<reference evidence="1" key="1">
    <citation type="submission" date="2021-01" db="EMBL/GenBank/DDBJ databases">
        <authorList>
            <consortium name="Genoscope - CEA"/>
            <person name="William W."/>
        </authorList>
    </citation>
    <scope>NUCLEOTIDE SEQUENCE</scope>
</reference>
<dbReference type="Proteomes" id="UP000688137">
    <property type="component" value="Unassembled WGS sequence"/>
</dbReference>
<evidence type="ECO:0000313" key="2">
    <source>
        <dbReference type="Proteomes" id="UP000688137"/>
    </source>
</evidence>
<gene>
    <name evidence="1" type="ORF">PPRIM_AZ9-3.1.T0220174</name>
</gene>
<accession>A0A8S1KK33</accession>
<protein>
    <recommendedName>
        <fullName evidence="3">SHSP domain-containing protein</fullName>
    </recommendedName>
</protein>
<keyword evidence="2" id="KW-1185">Reference proteome</keyword>
<name>A0A8S1KK33_PARPR</name>
<dbReference type="PANTHER" id="PTHR34726:SF3">
    <property type="entry name" value="GUANYLATE-BINDING PROTEIN N-TERMINAL DOMAIN-CONTAINING PROTEIN-RELATED"/>
    <property type="match status" value="1"/>
</dbReference>
<dbReference type="EMBL" id="CAJJDM010000020">
    <property type="protein sequence ID" value="CAD8054721.1"/>
    <property type="molecule type" value="Genomic_DNA"/>
</dbReference>
<evidence type="ECO:0008006" key="3">
    <source>
        <dbReference type="Google" id="ProtNLM"/>
    </source>
</evidence>
<dbReference type="AlphaFoldDB" id="A0A8S1KK33"/>
<sequence>MMMQIFRDQNVVTLVKGNKLRPYKNQEQLEKSERKYGEFTLTFKIPDIYERQWSYFGVEQGVITIKYYKDKDDI</sequence>
<dbReference type="CDD" id="cd06464">
    <property type="entry name" value="ACD_sHsps-like"/>
    <property type="match status" value="1"/>
</dbReference>
<dbReference type="PANTHER" id="PTHR34726">
    <property type="entry name" value="GBP DOMAIN-CONTAINING PROTEIN"/>
    <property type="match status" value="1"/>
</dbReference>
<proteinExistence type="predicted"/>
<evidence type="ECO:0000313" key="1">
    <source>
        <dbReference type="EMBL" id="CAD8054721.1"/>
    </source>
</evidence>